<dbReference type="GeneID" id="31356313"/>
<evidence type="ECO:0000256" key="3">
    <source>
        <dbReference type="ARBA" id="ARBA00022525"/>
    </source>
</evidence>
<dbReference type="InParanoid" id="D3AXF1"/>
<comment type="caution">
    <text evidence="9">The sequence shown here is derived from an EMBL/GenBank/DDBJ whole genome shotgun (WGS) entry which is preliminary data.</text>
</comment>
<evidence type="ECO:0000313" key="10">
    <source>
        <dbReference type="Proteomes" id="UP000001396"/>
    </source>
</evidence>
<reference evidence="9 10" key="1">
    <citation type="journal article" date="2011" name="Genome Res.">
        <title>Phylogeny-wide analysis of social amoeba genomes highlights ancient origins for complex intercellular communication.</title>
        <authorList>
            <person name="Heidel A.J."/>
            <person name="Lawal H.M."/>
            <person name="Felder M."/>
            <person name="Schilde C."/>
            <person name="Helps N.R."/>
            <person name="Tunggal B."/>
            <person name="Rivero F."/>
            <person name="John U."/>
            <person name="Schleicher M."/>
            <person name="Eichinger L."/>
            <person name="Platzer M."/>
            <person name="Noegel A.A."/>
            <person name="Schaap P."/>
            <person name="Gloeckner G."/>
        </authorList>
    </citation>
    <scope>NUCLEOTIDE SEQUENCE [LARGE SCALE GENOMIC DNA]</scope>
    <source>
        <strain evidence="10">ATCC 26659 / Pp 5 / PN500</strain>
    </source>
</reference>
<sequence>MLQYHYLHSDNASIKRGDLQTLINIVICKMFRSYLLVVSIFVFLFQVSLVFSSRGVDISQASTIAAFQCLKSKGYDWAVIRVYGKFSIIDAYIFPCFSCGNGAGQVEAMVKYIHSYKTNVDMVWFDIEGPGVYWSSDQSKNRDFFNSMLAGAKSAGVKVGVYTSESQWEPIMGSWTGGADYPLWYAHYDNNPSFSDFVPFGGWKKPHAKQYEGSVSDCGIGVDLNYY</sequence>
<name>D3AXF1_HETP5</name>
<organism evidence="9 10">
    <name type="scientific">Heterostelium pallidum (strain ATCC 26659 / Pp 5 / PN500)</name>
    <name type="common">Cellular slime mold</name>
    <name type="synonym">Polysphondylium pallidum</name>
    <dbReference type="NCBI Taxonomy" id="670386"/>
    <lineage>
        <taxon>Eukaryota</taxon>
        <taxon>Amoebozoa</taxon>
        <taxon>Evosea</taxon>
        <taxon>Eumycetozoa</taxon>
        <taxon>Dictyostelia</taxon>
        <taxon>Acytosteliales</taxon>
        <taxon>Acytosteliaceae</taxon>
        <taxon>Heterostelium</taxon>
    </lineage>
</organism>
<dbReference type="InterPro" id="IPR051595">
    <property type="entry name" value="GH25_Enzymes"/>
</dbReference>
<dbReference type="OMA" id="YNWEDIV"/>
<keyword evidence="6" id="KW-0732">Signal</keyword>
<evidence type="ECO:0008006" key="11">
    <source>
        <dbReference type="Google" id="ProtNLM"/>
    </source>
</evidence>
<dbReference type="RefSeq" id="XP_020438325.1">
    <property type="nucleotide sequence ID" value="XM_020571802.1"/>
</dbReference>
<dbReference type="GO" id="GO:0042742">
    <property type="term" value="P:defense response to bacterium"/>
    <property type="evidence" value="ECO:0007669"/>
    <property type="project" value="UniProtKB-KW"/>
</dbReference>
<dbReference type="PANTHER" id="PTHR23208:SF32">
    <property type="entry name" value="GH FAMILY 25 LYSOZYME 5-RELATED"/>
    <property type="match status" value="1"/>
</dbReference>
<evidence type="ECO:0000256" key="7">
    <source>
        <dbReference type="ARBA" id="ARBA00022801"/>
    </source>
</evidence>
<keyword evidence="10" id="KW-1185">Reference proteome</keyword>
<dbReference type="PROSITE" id="PS51904">
    <property type="entry name" value="GLYCOSYL_HYDROL_F25_2"/>
    <property type="match status" value="1"/>
</dbReference>
<dbReference type="SUPFAM" id="SSF51445">
    <property type="entry name" value="(Trans)glycosidases"/>
    <property type="match status" value="1"/>
</dbReference>
<dbReference type="PANTHER" id="PTHR23208">
    <property type="entry name" value="LYSOZYME PROTEIN"/>
    <property type="match status" value="1"/>
</dbReference>
<dbReference type="GO" id="GO:0007165">
    <property type="term" value="P:signal transduction"/>
    <property type="evidence" value="ECO:0007669"/>
    <property type="project" value="TreeGrafter"/>
</dbReference>
<evidence type="ECO:0000256" key="6">
    <source>
        <dbReference type="ARBA" id="ARBA00022729"/>
    </source>
</evidence>
<dbReference type="STRING" id="670386.D3AXF1"/>
<dbReference type="EMBL" id="ADBJ01000003">
    <property type="protein sequence ID" value="EFA86220.1"/>
    <property type="molecule type" value="Genomic_DNA"/>
</dbReference>
<dbReference type="Proteomes" id="UP000001396">
    <property type="component" value="Unassembled WGS sequence"/>
</dbReference>
<accession>D3AXF1</accession>
<evidence type="ECO:0000256" key="8">
    <source>
        <dbReference type="ARBA" id="ARBA00023295"/>
    </source>
</evidence>
<evidence type="ECO:0000256" key="5">
    <source>
        <dbReference type="ARBA" id="ARBA00022638"/>
    </source>
</evidence>
<dbReference type="InterPro" id="IPR002053">
    <property type="entry name" value="Glyco_hydro_25"/>
</dbReference>
<dbReference type="GO" id="GO:0003796">
    <property type="term" value="F:lysozyme activity"/>
    <property type="evidence" value="ECO:0007669"/>
    <property type="project" value="InterPro"/>
</dbReference>
<protein>
    <recommendedName>
        <fullName evidence="11">Lysozyme</fullName>
    </recommendedName>
</protein>
<evidence type="ECO:0000256" key="2">
    <source>
        <dbReference type="ARBA" id="ARBA00010646"/>
    </source>
</evidence>
<keyword evidence="3" id="KW-0964">Secreted</keyword>
<keyword evidence="8" id="KW-0326">Glycosidase</keyword>
<evidence type="ECO:0000313" key="9">
    <source>
        <dbReference type="EMBL" id="EFA86220.1"/>
    </source>
</evidence>
<dbReference type="AlphaFoldDB" id="D3AXF1"/>
<dbReference type="Pfam" id="PF01183">
    <property type="entry name" value="Glyco_hydro_25"/>
    <property type="match status" value="1"/>
</dbReference>
<dbReference type="GO" id="GO:0005576">
    <property type="term" value="C:extracellular region"/>
    <property type="evidence" value="ECO:0007669"/>
    <property type="project" value="UniProtKB-SubCell"/>
</dbReference>
<evidence type="ECO:0000256" key="1">
    <source>
        <dbReference type="ARBA" id="ARBA00004613"/>
    </source>
</evidence>
<keyword evidence="4" id="KW-0929">Antimicrobial</keyword>
<keyword evidence="7" id="KW-0378">Hydrolase</keyword>
<comment type="subcellular location">
    <subcellularLocation>
        <location evidence="1">Secreted</location>
    </subcellularLocation>
</comment>
<dbReference type="InterPro" id="IPR017853">
    <property type="entry name" value="GH"/>
</dbReference>
<comment type="similarity">
    <text evidence="2">Belongs to the glycosyl hydrolase 25 family.</text>
</comment>
<gene>
    <name evidence="9" type="ORF">PPL_00782</name>
</gene>
<dbReference type="GO" id="GO:0016998">
    <property type="term" value="P:cell wall macromolecule catabolic process"/>
    <property type="evidence" value="ECO:0007669"/>
    <property type="project" value="InterPro"/>
</dbReference>
<keyword evidence="5" id="KW-0081">Bacteriolytic enzyme</keyword>
<proteinExistence type="inferred from homology"/>
<dbReference type="CDD" id="cd06416">
    <property type="entry name" value="GH25_Lys1-like"/>
    <property type="match status" value="1"/>
</dbReference>
<dbReference type="GO" id="GO:0009253">
    <property type="term" value="P:peptidoglycan catabolic process"/>
    <property type="evidence" value="ECO:0007669"/>
    <property type="project" value="InterPro"/>
</dbReference>
<dbReference type="GO" id="GO:0031640">
    <property type="term" value="P:killing of cells of another organism"/>
    <property type="evidence" value="ECO:0007669"/>
    <property type="project" value="UniProtKB-KW"/>
</dbReference>
<evidence type="ECO:0000256" key="4">
    <source>
        <dbReference type="ARBA" id="ARBA00022529"/>
    </source>
</evidence>
<dbReference type="Gene3D" id="3.20.20.80">
    <property type="entry name" value="Glycosidases"/>
    <property type="match status" value="1"/>
</dbReference>